<proteinExistence type="predicted"/>
<organism evidence="2 3">
    <name type="scientific">Stakelama flava</name>
    <dbReference type="NCBI Taxonomy" id="2860338"/>
    <lineage>
        <taxon>Bacteria</taxon>
        <taxon>Pseudomonadati</taxon>
        <taxon>Pseudomonadota</taxon>
        <taxon>Alphaproteobacteria</taxon>
        <taxon>Sphingomonadales</taxon>
        <taxon>Sphingomonadaceae</taxon>
        <taxon>Stakelama</taxon>
    </lineage>
</organism>
<keyword evidence="3" id="KW-1185">Reference proteome</keyword>
<protein>
    <submittedName>
        <fullName evidence="2">Uncharacterized protein</fullName>
    </submittedName>
</protein>
<gene>
    <name evidence="2" type="ORF">KY084_06115</name>
</gene>
<keyword evidence="1" id="KW-0472">Membrane</keyword>
<keyword evidence="1" id="KW-0812">Transmembrane</keyword>
<accession>A0ABS6XKV9</accession>
<reference evidence="2 3" key="1">
    <citation type="submission" date="2021-07" db="EMBL/GenBank/DDBJ databases">
        <title>Stakelama flava sp. nov., a novel endophytic bacterium isolated from branch of Kandelia candel.</title>
        <authorList>
            <person name="Tuo L."/>
        </authorList>
    </citation>
    <scope>NUCLEOTIDE SEQUENCE [LARGE SCALE GENOMIC DNA]</scope>
    <source>
        <strain evidence="2 3">CBK3Z-3</strain>
    </source>
</reference>
<dbReference type="EMBL" id="JAHWZX010000004">
    <property type="protein sequence ID" value="MBW4330448.1"/>
    <property type="molecule type" value="Genomic_DNA"/>
</dbReference>
<feature type="transmembrane region" description="Helical" evidence="1">
    <location>
        <begin position="47"/>
        <end position="67"/>
    </location>
</feature>
<evidence type="ECO:0000256" key="1">
    <source>
        <dbReference type="SAM" id="Phobius"/>
    </source>
</evidence>
<dbReference type="RefSeq" id="WP_219237555.1">
    <property type="nucleotide sequence ID" value="NZ_JAHWZX010000004.1"/>
</dbReference>
<dbReference type="Proteomes" id="UP001197214">
    <property type="component" value="Unassembled WGS sequence"/>
</dbReference>
<evidence type="ECO:0000313" key="2">
    <source>
        <dbReference type="EMBL" id="MBW4330448.1"/>
    </source>
</evidence>
<name>A0ABS6XKV9_9SPHN</name>
<sequence length="69" mass="7230">MSYDQKPARVRVVGSRPAAVPVEANPETAVIDAAPEAISVARKPRPLALILLFLAAAALGGALQAWLLR</sequence>
<keyword evidence="1" id="KW-1133">Transmembrane helix</keyword>
<evidence type="ECO:0000313" key="3">
    <source>
        <dbReference type="Proteomes" id="UP001197214"/>
    </source>
</evidence>
<comment type="caution">
    <text evidence="2">The sequence shown here is derived from an EMBL/GenBank/DDBJ whole genome shotgun (WGS) entry which is preliminary data.</text>
</comment>